<evidence type="ECO:0000256" key="1">
    <source>
        <dbReference type="SAM" id="SignalP"/>
    </source>
</evidence>
<accession>A0AA39Z193</accession>
<comment type="caution">
    <text evidence="2">The sequence shown here is derived from an EMBL/GenBank/DDBJ whole genome shotgun (WGS) entry which is preliminary data.</text>
</comment>
<sequence length="76" mass="8407">MRALAIFTAAAIFLLNTVTAQDLPGEDVYQKCLDGEVTGWENDCCGLMWVLCVYPTNSDLPRCREYVEGFGCTPPL</sequence>
<gene>
    <name evidence="2" type="ORF">DIS24_g1878</name>
</gene>
<organism evidence="2 3">
    <name type="scientific">Lasiodiplodia hormozganensis</name>
    <dbReference type="NCBI Taxonomy" id="869390"/>
    <lineage>
        <taxon>Eukaryota</taxon>
        <taxon>Fungi</taxon>
        <taxon>Dikarya</taxon>
        <taxon>Ascomycota</taxon>
        <taxon>Pezizomycotina</taxon>
        <taxon>Dothideomycetes</taxon>
        <taxon>Dothideomycetes incertae sedis</taxon>
        <taxon>Botryosphaeriales</taxon>
        <taxon>Botryosphaeriaceae</taxon>
        <taxon>Lasiodiplodia</taxon>
    </lineage>
</organism>
<evidence type="ECO:0000313" key="3">
    <source>
        <dbReference type="Proteomes" id="UP001175001"/>
    </source>
</evidence>
<protein>
    <submittedName>
        <fullName evidence="2">Uncharacterized protein</fullName>
    </submittedName>
</protein>
<keyword evidence="1" id="KW-0732">Signal</keyword>
<feature type="signal peptide" evidence="1">
    <location>
        <begin position="1"/>
        <end position="20"/>
    </location>
</feature>
<dbReference type="AlphaFoldDB" id="A0AA39Z193"/>
<reference evidence="2" key="1">
    <citation type="submission" date="2023-06" db="EMBL/GenBank/DDBJ databases">
        <title>Multi-omics analyses reveal the molecular pathogenesis toolkit of Lasiodiplodia hormozganensis, a cross-kingdom pathogen.</title>
        <authorList>
            <person name="Felix C."/>
            <person name="Meneses R."/>
            <person name="Goncalves M.F.M."/>
            <person name="Tilleman L."/>
            <person name="Duarte A.S."/>
            <person name="Jorrin-Novo J.V."/>
            <person name="Van De Peer Y."/>
            <person name="Deforce D."/>
            <person name="Van Nieuwerburgh F."/>
            <person name="Esteves A.C."/>
            <person name="Alves A."/>
        </authorList>
    </citation>
    <scope>NUCLEOTIDE SEQUENCE</scope>
    <source>
        <strain evidence="2">CBS 339.90</strain>
    </source>
</reference>
<feature type="chain" id="PRO_5041207825" evidence="1">
    <location>
        <begin position="21"/>
        <end position="76"/>
    </location>
</feature>
<proteinExistence type="predicted"/>
<name>A0AA39Z193_9PEZI</name>
<dbReference type="Proteomes" id="UP001175001">
    <property type="component" value="Unassembled WGS sequence"/>
</dbReference>
<keyword evidence="3" id="KW-1185">Reference proteome</keyword>
<evidence type="ECO:0000313" key="2">
    <source>
        <dbReference type="EMBL" id="KAK0662339.1"/>
    </source>
</evidence>
<dbReference type="EMBL" id="JAUJDW010000006">
    <property type="protein sequence ID" value="KAK0662339.1"/>
    <property type="molecule type" value="Genomic_DNA"/>
</dbReference>